<name>A0A1Y5IN63_OSTTA</name>
<feature type="region of interest" description="Disordered" evidence="7">
    <location>
        <begin position="1"/>
        <end position="24"/>
    </location>
</feature>
<protein>
    <recommendedName>
        <fullName evidence="9">EamA domain-containing protein</fullName>
    </recommendedName>
</protein>
<feature type="transmembrane region" description="Helical" evidence="8">
    <location>
        <begin position="198"/>
        <end position="216"/>
    </location>
</feature>
<dbReference type="SUPFAM" id="SSF103481">
    <property type="entry name" value="Multidrug resistance efflux transporter EmrE"/>
    <property type="match status" value="2"/>
</dbReference>
<evidence type="ECO:0000256" key="1">
    <source>
        <dbReference type="ARBA" id="ARBA00004651"/>
    </source>
</evidence>
<dbReference type="AlphaFoldDB" id="A0A1Y5IN63"/>
<gene>
    <name evidence="10" type="ORF">BE221DRAFT_18837</name>
</gene>
<evidence type="ECO:0000256" key="6">
    <source>
        <dbReference type="ARBA" id="ARBA00023136"/>
    </source>
</evidence>
<evidence type="ECO:0000256" key="5">
    <source>
        <dbReference type="ARBA" id="ARBA00022989"/>
    </source>
</evidence>
<comment type="subcellular location">
    <subcellularLocation>
        <location evidence="1">Cell membrane</location>
        <topology evidence="1">Multi-pass membrane protein</topology>
    </subcellularLocation>
</comment>
<keyword evidence="3" id="KW-1003">Cell membrane</keyword>
<feature type="transmembrane region" description="Helical" evidence="8">
    <location>
        <begin position="296"/>
        <end position="314"/>
    </location>
</feature>
<dbReference type="EMBL" id="KZ155774">
    <property type="protein sequence ID" value="OUS48405.1"/>
    <property type="molecule type" value="Genomic_DNA"/>
</dbReference>
<evidence type="ECO:0000259" key="9">
    <source>
        <dbReference type="Pfam" id="PF00892"/>
    </source>
</evidence>
<feature type="transmembrane region" description="Helical" evidence="8">
    <location>
        <begin position="228"/>
        <end position="247"/>
    </location>
</feature>
<organism evidence="10">
    <name type="scientific">Ostreococcus tauri</name>
    <name type="common">Marine green alga</name>
    <dbReference type="NCBI Taxonomy" id="70448"/>
    <lineage>
        <taxon>Eukaryota</taxon>
        <taxon>Viridiplantae</taxon>
        <taxon>Chlorophyta</taxon>
        <taxon>Mamiellophyceae</taxon>
        <taxon>Mamiellales</taxon>
        <taxon>Bathycoccaceae</taxon>
        <taxon>Ostreococcus</taxon>
    </lineage>
</organism>
<evidence type="ECO:0000256" key="3">
    <source>
        <dbReference type="ARBA" id="ARBA00022475"/>
    </source>
</evidence>
<dbReference type="InterPro" id="IPR000620">
    <property type="entry name" value="EamA_dom"/>
</dbReference>
<dbReference type="InterPro" id="IPR037185">
    <property type="entry name" value="EmrE-like"/>
</dbReference>
<keyword evidence="6 8" id="KW-0472">Membrane</keyword>
<dbReference type="eggNOG" id="ENOG502S0YE">
    <property type="taxonomic scope" value="Eukaryota"/>
</dbReference>
<feature type="transmembrane region" description="Helical" evidence="8">
    <location>
        <begin position="144"/>
        <end position="161"/>
    </location>
</feature>
<feature type="transmembrane region" description="Helical" evidence="8">
    <location>
        <begin position="377"/>
        <end position="399"/>
    </location>
</feature>
<dbReference type="Proteomes" id="UP000195557">
    <property type="component" value="Unassembled WGS sequence"/>
</dbReference>
<proteinExistence type="inferred from homology"/>
<feature type="transmembrane region" description="Helical" evidence="8">
    <location>
        <begin position="254"/>
        <end position="276"/>
    </location>
</feature>
<evidence type="ECO:0000256" key="2">
    <source>
        <dbReference type="ARBA" id="ARBA00007635"/>
    </source>
</evidence>
<feature type="non-terminal residue" evidence="10">
    <location>
        <position position="1"/>
    </location>
</feature>
<reference evidence="10" key="1">
    <citation type="submission" date="2017-04" db="EMBL/GenBank/DDBJ databases">
        <title>Population genomics of picophytoplankton unveils novel chromosome hypervariability.</title>
        <authorList>
            <consortium name="DOE Joint Genome Institute"/>
            <person name="Blanc-Mathieu R."/>
            <person name="Krasovec M."/>
            <person name="Hebrard M."/>
            <person name="Yau S."/>
            <person name="Desgranges E."/>
            <person name="Martin J."/>
            <person name="Schackwitz W."/>
            <person name="Kuo A."/>
            <person name="Salin G."/>
            <person name="Donnadieu C."/>
            <person name="Desdevises Y."/>
            <person name="Sanchez-Ferandin S."/>
            <person name="Moreau H."/>
            <person name="Rivals E."/>
            <person name="Grigoriev I.V."/>
            <person name="Grimsley N."/>
            <person name="Eyre-Walker A."/>
            <person name="Piganeau G."/>
        </authorList>
    </citation>
    <scope>NUCLEOTIDE SEQUENCE [LARGE SCALE GENOMIC DNA]</scope>
    <source>
        <strain evidence="10">RCC 1115</strain>
    </source>
</reference>
<evidence type="ECO:0000313" key="10">
    <source>
        <dbReference type="EMBL" id="OUS48405.1"/>
    </source>
</evidence>
<dbReference type="PANTHER" id="PTHR42920:SF5">
    <property type="entry name" value="EAMA DOMAIN-CONTAINING PROTEIN"/>
    <property type="match status" value="1"/>
</dbReference>
<keyword evidence="5 8" id="KW-1133">Transmembrane helix</keyword>
<comment type="similarity">
    <text evidence="2">Belongs to the drug/metabolite transporter (DMT) superfamily. Plant drug/metabolite exporter (P-DME) (TC 2.A.7.4) family.</text>
</comment>
<dbReference type="PANTHER" id="PTHR42920">
    <property type="entry name" value="OS03G0707200 PROTEIN-RELATED"/>
    <property type="match status" value="1"/>
</dbReference>
<dbReference type="GO" id="GO:0005886">
    <property type="term" value="C:plasma membrane"/>
    <property type="evidence" value="ECO:0007669"/>
    <property type="project" value="UniProtKB-SubCell"/>
</dbReference>
<accession>A0A1Y5IN63</accession>
<evidence type="ECO:0000256" key="4">
    <source>
        <dbReference type="ARBA" id="ARBA00022692"/>
    </source>
</evidence>
<dbReference type="InterPro" id="IPR051258">
    <property type="entry name" value="Diverse_Substrate_Transporter"/>
</dbReference>
<feature type="domain" description="EamA" evidence="9">
    <location>
        <begin position="298"/>
        <end position="444"/>
    </location>
</feature>
<sequence length="463" mass="48710">GEGRGGRARTISSGPGRRRANAAGGRVAFKSRGGAVVWAKGGQFAPPGDVVPRSVELLLDETAEEGEAATTSADQSHEAAALRKQASAAIASTFLEDFVPIETCDLEDPECEVVNAEKRIAVWELWEKTMSDATGGMTKRTRGFLLFGLLMAGFGANITLLKEAQGHMSSDVFSCLRFAVGAGVFTPFLKTVIKDEKIFRGGIELGLWLGIGYFFQNLGVENTDAAKASFISSFTVIAVPIIGALAGRQIRSQVWAAIAIAVVGLAFMEDLVPFPGLVDAATSVVDISAISPPDTLIGDLFTLGSAFIFGVHIFRTDCIFNGVTLTHKQSMGLVCMEMLTVSAVFASVLGYDLIAAHGDIEAVAHVSSLSEIPWNEVLLVGVVTTAACIYLETVALTLLASQEATLMYSTEPVWGAIFAYLILGETLDKSGFAGAAMILLSTLVGSSGSADEDTSTCESASPR</sequence>
<feature type="domain" description="EamA" evidence="9">
    <location>
        <begin position="143"/>
        <end position="268"/>
    </location>
</feature>
<keyword evidence="4 8" id="KW-0812">Transmembrane</keyword>
<evidence type="ECO:0000256" key="8">
    <source>
        <dbReference type="SAM" id="Phobius"/>
    </source>
</evidence>
<dbReference type="Pfam" id="PF00892">
    <property type="entry name" value="EamA"/>
    <property type="match status" value="2"/>
</dbReference>
<evidence type="ECO:0000256" key="7">
    <source>
        <dbReference type="SAM" id="MobiDB-lite"/>
    </source>
</evidence>
<feature type="transmembrane region" description="Helical" evidence="8">
    <location>
        <begin position="334"/>
        <end position="357"/>
    </location>
</feature>